<evidence type="ECO:0000313" key="3">
    <source>
        <dbReference type="Proteomes" id="UP000801492"/>
    </source>
</evidence>
<dbReference type="PANTHER" id="PTHR34756">
    <property type="entry name" value="CELL DIVISION CYCLE-ASSOCIATED PROTEIN 3"/>
    <property type="match status" value="1"/>
</dbReference>
<reference evidence="2" key="1">
    <citation type="submission" date="2019-08" db="EMBL/GenBank/DDBJ databases">
        <title>The genome of the North American firefly Photinus pyralis.</title>
        <authorList>
            <consortium name="Photinus pyralis genome working group"/>
            <person name="Fallon T.R."/>
            <person name="Sander Lower S.E."/>
            <person name="Weng J.-K."/>
        </authorList>
    </citation>
    <scope>NUCLEOTIDE SEQUENCE</scope>
    <source>
        <strain evidence="2">TRF0915ILg1</strain>
        <tissue evidence="2">Whole body</tissue>
    </source>
</reference>
<gene>
    <name evidence="2" type="ORF">ILUMI_00439</name>
</gene>
<keyword evidence="3" id="KW-1185">Reference proteome</keyword>
<feature type="region of interest" description="Disordered" evidence="1">
    <location>
        <begin position="196"/>
        <end position="221"/>
    </location>
</feature>
<evidence type="ECO:0000256" key="1">
    <source>
        <dbReference type="SAM" id="MobiDB-lite"/>
    </source>
</evidence>
<dbReference type="Proteomes" id="UP000801492">
    <property type="component" value="Unassembled WGS sequence"/>
</dbReference>
<dbReference type="OrthoDB" id="6337960at2759"/>
<proteinExistence type="predicted"/>
<dbReference type="InterPro" id="IPR038832">
    <property type="entry name" value="CDCA3"/>
</dbReference>
<evidence type="ECO:0000313" key="2">
    <source>
        <dbReference type="EMBL" id="KAF2905726.1"/>
    </source>
</evidence>
<dbReference type="PANTHER" id="PTHR34756:SF1">
    <property type="entry name" value="CELL DIVISION CYCLE-ASSOCIATED PROTEIN 3"/>
    <property type="match status" value="1"/>
</dbReference>
<accession>A0A8K0DK75</accession>
<protein>
    <submittedName>
        <fullName evidence="2">Uncharacterized protein</fullName>
    </submittedName>
</protein>
<name>A0A8K0DK75_IGNLU</name>
<organism evidence="2 3">
    <name type="scientific">Ignelater luminosus</name>
    <name type="common">Cucubano</name>
    <name type="synonym">Pyrophorus luminosus</name>
    <dbReference type="NCBI Taxonomy" id="2038154"/>
    <lineage>
        <taxon>Eukaryota</taxon>
        <taxon>Metazoa</taxon>
        <taxon>Ecdysozoa</taxon>
        <taxon>Arthropoda</taxon>
        <taxon>Hexapoda</taxon>
        <taxon>Insecta</taxon>
        <taxon>Pterygota</taxon>
        <taxon>Neoptera</taxon>
        <taxon>Endopterygota</taxon>
        <taxon>Coleoptera</taxon>
        <taxon>Polyphaga</taxon>
        <taxon>Elateriformia</taxon>
        <taxon>Elateroidea</taxon>
        <taxon>Elateridae</taxon>
        <taxon>Agrypninae</taxon>
        <taxon>Pyrophorini</taxon>
        <taxon>Ignelater</taxon>
    </lineage>
</organism>
<feature type="compositionally biased region" description="Polar residues" evidence="1">
    <location>
        <begin position="207"/>
        <end position="221"/>
    </location>
</feature>
<feature type="region of interest" description="Disordered" evidence="1">
    <location>
        <begin position="303"/>
        <end position="324"/>
    </location>
</feature>
<comment type="caution">
    <text evidence="2">The sequence shown here is derived from an EMBL/GenBank/DDBJ whole genome shotgun (WGS) entry which is preliminary data.</text>
</comment>
<dbReference type="EMBL" id="VTPC01000450">
    <property type="protein sequence ID" value="KAF2905726.1"/>
    <property type="molecule type" value="Genomic_DNA"/>
</dbReference>
<sequence length="380" mass="42697">MGSTSSKIMNESKDGLSENSIPSAPVLTPQIRRLELDPRSPSSDIARTPIEVLKTPATTANNSLNITEDLSDCTEREIYTDLDPRSPTTEFHRTPIIIDNIPKDMPLRNKNLERVLMPAVAITPIKPKKISERVIRKIYDSVGNDSTKTVSPRLLESKPVIIAVPENKRNSVVGLLETNIDFIETDLDAVIQSKMKKHEPSLDDENISSTDAESMKSSEQSLENVNNVDIMNYDNQTDNSVEIIIADSQRDEEKTENNNTPEEFNKISDFNTKTVVSVDELNRKLTNLIYEDRQCEISPKANRPVTTHRTPLGDRNANSQQRRSIPVLKVSDKPTKSVASRIPIFKEKKGKAKINVQCENTPPRMQVKRSQWGAEDSLII</sequence>
<feature type="region of interest" description="Disordered" evidence="1">
    <location>
        <begin position="1"/>
        <end position="43"/>
    </location>
</feature>
<dbReference type="AlphaFoldDB" id="A0A8K0DK75"/>